<evidence type="ECO:0000313" key="2">
    <source>
        <dbReference type="EMBL" id="CEJ07975.1"/>
    </source>
</evidence>
<reference evidence="2" key="1">
    <citation type="submission" date="2014-11" db="EMBL/GenBank/DDBJ databases">
        <authorList>
            <person name="Hornung B.V."/>
        </authorList>
    </citation>
    <scope>NUCLEOTIDE SEQUENCE</scope>
    <source>
        <strain evidence="2">INE</strain>
    </source>
</reference>
<dbReference type="RefSeq" id="WP_240983684.1">
    <property type="nucleotide sequence ID" value="NZ_CDGJ01000071.1"/>
</dbReference>
<organism evidence="1">
    <name type="scientific">Acididesulfobacillus acetoxydans</name>
    <dbReference type="NCBI Taxonomy" id="1561005"/>
    <lineage>
        <taxon>Bacteria</taxon>
        <taxon>Bacillati</taxon>
        <taxon>Bacillota</taxon>
        <taxon>Clostridia</taxon>
        <taxon>Eubacteriales</taxon>
        <taxon>Peptococcaceae</taxon>
        <taxon>Acididesulfobacillus</taxon>
    </lineage>
</organism>
<dbReference type="KEGG" id="aacx:DEACI_0572"/>
<dbReference type="Proteomes" id="UP000836597">
    <property type="component" value="Chromosome"/>
</dbReference>
<gene>
    <name evidence="1" type="ORF">DEACI_0572</name>
    <name evidence="2" type="ORF">DEACI_2450</name>
</gene>
<sequence>MYSATLEQVKRDSGEKSYPIWLLLNPKHPAVRQNIWVPVLAEIQDKIYREIHARIDTSDIYIRNAVLDAGIVPKTLNWWEAEVASEIEMFREEVLKYQPKILISFGAFPFEFARRTCGIKPEKGPKAWSNSNLQQEFTKAIENFDIGKTNTIPLIRRVFAGGRTAEEPTKGELRDGKGYFLHAGARIADKIIENRNSLKIWIE</sequence>
<keyword evidence="3" id="KW-1185">Reference proteome</keyword>
<proteinExistence type="predicted"/>
<accession>A0A8S0VVP9</accession>
<name>A0A8S0VVP9_9FIRM</name>
<evidence type="ECO:0000313" key="3">
    <source>
        <dbReference type="Proteomes" id="UP001071230"/>
    </source>
</evidence>
<evidence type="ECO:0000313" key="1">
    <source>
        <dbReference type="EMBL" id="CAA7599933.1"/>
    </source>
</evidence>
<dbReference type="AlphaFoldDB" id="A0A8S0VVP9"/>
<reference evidence="1" key="2">
    <citation type="submission" date="2020-01" db="EMBL/GenBank/DDBJ databases">
        <authorList>
            <person name="Hornung B."/>
        </authorList>
    </citation>
    <scope>NUCLEOTIDE SEQUENCE</scope>
    <source>
        <strain evidence="1">PacBioINE</strain>
    </source>
</reference>
<dbReference type="Proteomes" id="UP001071230">
    <property type="component" value="Unassembled WGS sequence"/>
</dbReference>
<dbReference type="EMBL" id="CDGJ01000071">
    <property type="protein sequence ID" value="CEJ07975.1"/>
    <property type="molecule type" value="Genomic_DNA"/>
</dbReference>
<dbReference type="EMBL" id="LR746496">
    <property type="protein sequence ID" value="CAA7599933.1"/>
    <property type="molecule type" value="Genomic_DNA"/>
</dbReference>
<protein>
    <submittedName>
        <fullName evidence="1">Uncharacterized protein</fullName>
    </submittedName>
</protein>